<accession>A0ABY0W4W9</accession>
<dbReference type="InterPro" id="IPR041508">
    <property type="entry name" value="TcC-like_repeat"/>
</dbReference>
<reference evidence="1 2" key="1">
    <citation type="submission" date="2016-10" db="EMBL/GenBank/DDBJ databases">
        <authorList>
            <person name="Varghese N."/>
            <person name="Submissions S."/>
        </authorList>
    </citation>
    <scope>NUCLEOTIDE SEQUENCE [LARGE SCALE GENOMIC DNA]</scope>
    <source>
        <strain evidence="1 2">BS3667</strain>
    </source>
</reference>
<dbReference type="RefSeq" id="WP_072022823.1">
    <property type="nucleotide sequence ID" value="NZ_LT629795.1"/>
</dbReference>
<dbReference type="InterPro" id="IPR050708">
    <property type="entry name" value="T6SS_VgrG/RHS"/>
</dbReference>
<evidence type="ECO:0000313" key="1">
    <source>
        <dbReference type="EMBL" id="SDU73174.1"/>
    </source>
</evidence>
<protein>
    <submittedName>
        <fullName evidence="1">Insecticidal toxin complex protein TccC</fullName>
    </submittedName>
</protein>
<dbReference type="Proteomes" id="UP000182058">
    <property type="component" value="Chromosome I"/>
</dbReference>
<keyword evidence="2" id="KW-1185">Reference proteome</keyword>
<dbReference type="PANTHER" id="PTHR32305:SF15">
    <property type="entry name" value="PROTEIN RHSA-RELATED"/>
    <property type="match status" value="1"/>
</dbReference>
<dbReference type="InterPro" id="IPR022385">
    <property type="entry name" value="Rhs_assc_core"/>
</dbReference>
<dbReference type="Gene3D" id="2.180.10.10">
    <property type="entry name" value="RHS repeat-associated core"/>
    <property type="match status" value="1"/>
</dbReference>
<proteinExistence type="predicted"/>
<sequence>MFSITGALYRNTPQLTVNDNRGLVIRNVHYHRHPDTLTQTDERITRHDYTARGVLVQSTDPRLFGLQQVDSTVNPNFSYQSSLTGEVLRTDSVDAGTTLTFSDAAGRPLFNVSATGLRRTFRYESNGQPGRLLEIAEQANDQAARVTERFFWANNVQAQQDRNLTGQCVRHYDTAGLEQTHCIALTGMSTSVSRQLLREHKEADWQGADELAWQSLLATTLFTSLNTPDATGTTLSQTDAYGNVQRVAYDIAGQLKGSWLTLKGQAEQVIVASLAYSAQGKKLREEHGNGVVTTYSYDAASVRLVGIKTERPAGHSSGARLLQDLRYDYDPVGNVVLVHNDAQATQFWRNQKVVPQGTYRYDSLYQLVQATGRQMASIGQQSSTLVSPLIPLPADDSAYTNYTRTYTYDRGNNLMRIRHSAPATGNNYTSEITVSSRSNRAVLDSLTSATGAVDALFDSGGHQLQLFQGQHLNWNARGQLQQVNPVVREGAGSDSEQYRYASDGLRIEKLSTQLSGNNTQVQRVIYLPGLEQRTSHSGDSLREDLHTIVLGEAGRAQVRVLHWEVGLVNTNNQVCYSYSGLIGSSALELDASGEIISLEEYYPFAGTAVWTARSQVEADYKTIRYSGRERDATGLYYYGHRYYQSWAGRWLSADPAGTVDGLYLMVRNNPITFKDTLGLVLENENEGAGAAPKTLSNVFTPEVFKVPFDLIEILAKKLISPKINPRKTSCKSVPKSVRSQSIGMRKQRLSFPVKK</sequence>
<organism evidence="1 2">
    <name type="scientific">Pseudomonas psychrophila</name>
    <dbReference type="NCBI Taxonomy" id="122355"/>
    <lineage>
        <taxon>Bacteria</taxon>
        <taxon>Pseudomonadati</taxon>
        <taxon>Pseudomonadota</taxon>
        <taxon>Gammaproteobacteria</taxon>
        <taxon>Pseudomonadales</taxon>
        <taxon>Pseudomonadaceae</taxon>
        <taxon>Pseudomonas</taxon>
    </lineage>
</organism>
<gene>
    <name evidence="1" type="ORF">SAMN04490201_4438</name>
</gene>
<dbReference type="NCBIfam" id="TIGR03696">
    <property type="entry name" value="Rhs_assc_core"/>
    <property type="match status" value="1"/>
</dbReference>
<evidence type="ECO:0000313" key="2">
    <source>
        <dbReference type="Proteomes" id="UP000182058"/>
    </source>
</evidence>
<dbReference type="EMBL" id="LT629795">
    <property type="protein sequence ID" value="SDU73174.1"/>
    <property type="molecule type" value="Genomic_DNA"/>
</dbReference>
<dbReference type="Pfam" id="PF18807">
    <property type="entry name" value="TTc_toxin_rep"/>
    <property type="match status" value="1"/>
</dbReference>
<name>A0ABY0W4W9_9PSED</name>
<dbReference type="PANTHER" id="PTHR32305">
    <property type="match status" value="1"/>
</dbReference>